<comment type="caution">
    <text evidence="1">The sequence shown here is derived from an EMBL/GenBank/DDBJ whole genome shotgun (WGS) entry which is preliminary data.</text>
</comment>
<dbReference type="Gene3D" id="2.60.40.3960">
    <property type="entry name" value="Velvet domain"/>
    <property type="match status" value="1"/>
</dbReference>
<organism evidence="1 2">
    <name type="scientific">Zancudomyces culisetae</name>
    <name type="common">Gut fungus</name>
    <name type="synonym">Smittium culisetae</name>
    <dbReference type="NCBI Taxonomy" id="1213189"/>
    <lineage>
        <taxon>Eukaryota</taxon>
        <taxon>Fungi</taxon>
        <taxon>Fungi incertae sedis</taxon>
        <taxon>Zoopagomycota</taxon>
        <taxon>Kickxellomycotina</taxon>
        <taxon>Harpellomycetes</taxon>
        <taxon>Harpellales</taxon>
        <taxon>Legeriomycetaceae</taxon>
        <taxon>Zancudomyces</taxon>
    </lineage>
</organism>
<dbReference type="InterPro" id="IPR038491">
    <property type="entry name" value="Velvet_dom_sf"/>
</dbReference>
<evidence type="ECO:0008006" key="3">
    <source>
        <dbReference type="Google" id="ProtNLM"/>
    </source>
</evidence>
<accession>A0A1R1PTZ6</accession>
<dbReference type="Proteomes" id="UP000188320">
    <property type="component" value="Unassembled WGS sequence"/>
</dbReference>
<dbReference type="EMBL" id="LSSK01000196">
    <property type="protein sequence ID" value="OMH84440.1"/>
    <property type="molecule type" value="Genomic_DNA"/>
</dbReference>
<keyword evidence="2" id="KW-1185">Reference proteome</keyword>
<protein>
    <recommendedName>
        <fullName evidence="3">Velvet domain-containing protein</fullName>
    </recommendedName>
</protein>
<evidence type="ECO:0000313" key="1">
    <source>
        <dbReference type="EMBL" id="OMH84440.1"/>
    </source>
</evidence>
<reference evidence="2" key="1">
    <citation type="submission" date="2017-01" db="EMBL/GenBank/DDBJ databases">
        <authorList>
            <person name="Wang Y."/>
            <person name="White M."/>
            <person name="Kvist S."/>
            <person name="Moncalvo J.-M."/>
        </authorList>
    </citation>
    <scope>NUCLEOTIDE SEQUENCE [LARGE SCALE GENOMIC DNA]</scope>
    <source>
        <strain evidence="2">COL-18-3</strain>
    </source>
</reference>
<dbReference type="AlphaFoldDB" id="A0A1R1PTZ6"/>
<name>A0A1R1PTZ6_ZANCU</name>
<proteinExistence type="predicted"/>
<sequence length="123" mass="13596">MEKVSGYNINVINFRDCITRGSQFTIACQLDINDADGNSVPADEFEGNVFVAHLSLLLENGEEVSSFIECSSSIFYEGNTVSEGFQDGGAILFEFENLKIHYPGSYCFKIAVFDMEQVLVGPM</sequence>
<gene>
    <name evidence="1" type="ORF">AX774_g2039</name>
</gene>
<evidence type="ECO:0000313" key="2">
    <source>
        <dbReference type="Proteomes" id="UP000188320"/>
    </source>
</evidence>